<dbReference type="AlphaFoldDB" id="A0A2I1IJS0"/>
<gene>
    <name evidence="1" type="ORF">CYJ40_01630</name>
</gene>
<accession>A0A2I1IJS0</accession>
<name>A0A2I1IJS0_9MICO</name>
<evidence type="ECO:0000313" key="2">
    <source>
        <dbReference type="Proteomes" id="UP000242755"/>
    </source>
</evidence>
<protein>
    <submittedName>
        <fullName evidence="1">Uncharacterized protein</fullName>
    </submittedName>
</protein>
<proteinExistence type="predicted"/>
<dbReference type="Proteomes" id="UP000242755">
    <property type="component" value="Unassembled WGS sequence"/>
</dbReference>
<evidence type="ECO:0000313" key="1">
    <source>
        <dbReference type="EMBL" id="PKY71386.1"/>
    </source>
</evidence>
<comment type="caution">
    <text evidence="1">The sequence shown here is derived from an EMBL/GenBank/DDBJ whole genome shotgun (WGS) entry which is preliminary data.</text>
</comment>
<reference evidence="1 2" key="1">
    <citation type="submission" date="2017-12" db="EMBL/GenBank/DDBJ databases">
        <title>Phylogenetic diversity of female urinary microbiome.</title>
        <authorList>
            <person name="Thomas-White K."/>
            <person name="Wolfe A.J."/>
        </authorList>
    </citation>
    <scope>NUCLEOTIDE SEQUENCE [LARGE SCALE GENOMIC DNA]</scope>
    <source>
        <strain evidence="1 2">UMB0426</strain>
    </source>
</reference>
<dbReference type="STRING" id="1176165.GCA_001584405_01054"/>
<sequence length="214" mass="23474">MNGERMTEAHLESELTTAAVLAAYARIHRLQAHVSVRVLTPEVRSLLLNRFEQQGTPTEKISEVEGLIAAAQQHIGSDEAKPLSAVSYDKTRRQFVSRLVRAGSAGVRLWPPTSQTVRAQLGGQQWNTAMRSLGIPISSRGKAPGPTRFSRDQYVQAVTDFIAESSTDQSFRAYGEWVARQNAAGAHRPSGPALRKFFGSWSAAKEAQADETQE</sequence>
<organism evidence="1 2">
    <name type="scientific">Brevibacterium ravenspurgense</name>
    <dbReference type="NCBI Taxonomy" id="479117"/>
    <lineage>
        <taxon>Bacteria</taxon>
        <taxon>Bacillati</taxon>
        <taxon>Actinomycetota</taxon>
        <taxon>Actinomycetes</taxon>
        <taxon>Micrococcales</taxon>
        <taxon>Brevibacteriaceae</taxon>
        <taxon>Brevibacterium</taxon>
    </lineage>
</organism>
<dbReference type="EMBL" id="PKGO01000001">
    <property type="protein sequence ID" value="PKY71386.1"/>
    <property type="molecule type" value="Genomic_DNA"/>
</dbReference>